<organism evidence="1">
    <name type="scientific">human gut metagenome</name>
    <dbReference type="NCBI Taxonomy" id="408170"/>
    <lineage>
        <taxon>unclassified sequences</taxon>
        <taxon>metagenomes</taxon>
        <taxon>organismal metagenomes</taxon>
    </lineage>
</organism>
<sequence length="82" mass="9370">MVELRGFKVNSLEVENRAVPGTELKLQNQVKYNVNYMDGEKKCIGLLEFRVLDADHQPFNVKIDAVAEFSYGEADEKPEIHT</sequence>
<reference evidence="1" key="1">
    <citation type="journal article" date="2013" name="Environ. Microbiol.">
        <title>Microbiota from the distal guts of lean and obese adolescents exhibit partial functional redundancy besides clear differences in community structure.</title>
        <authorList>
            <person name="Ferrer M."/>
            <person name="Ruiz A."/>
            <person name="Lanza F."/>
            <person name="Haange S.B."/>
            <person name="Oberbach A."/>
            <person name="Till H."/>
            <person name="Bargiela R."/>
            <person name="Campoy C."/>
            <person name="Segura M.T."/>
            <person name="Richter M."/>
            <person name="von Bergen M."/>
            <person name="Seifert J."/>
            <person name="Suarez A."/>
        </authorList>
    </citation>
    <scope>NUCLEOTIDE SEQUENCE</scope>
</reference>
<dbReference type="EMBL" id="AJWZ01005986">
    <property type="protein sequence ID" value="EKC61054.1"/>
    <property type="molecule type" value="Genomic_DNA"/>
</dbReference>
<accession>K1T087</accession>
<feature type="non-terminal residue" evidence="1">
    <location>
        <position position="82"/>
    </location>
</feature>
<name>K1T087_9ZZZZ</name>
<gene>
    <name evidence="1" type="ORF">OBE_08673</name>
</gene>
<proteinExistence type="predicted"/>
<dbReference type="AlphaFoldDB" id="K1T087"/>
<comment type="caution">
    <text evidence="1">The sequence shown here is derived from an EMBL/GenBank/DDBJ whole genome shotgun (WGS) entry which is preliminary data.</text>
</comment>
<evidence type="ECO:0000313" key="1">
    <source>
        <dbReference type="EMBL" id="EKC61054.1"/>
    </source>
</evidence>
<protein>
    <submittedName>
        <fullName evidence="1">Uncharacterized protein</fullName>
    </submittedName>
</protein>